<dbReference type="RefSeq" id="WP_200464945.1">
    <property type="nucleotide sequence ID" value="NZ_JAENRR010000020.1"/>
</dbReference>
<gene>
    <name evidence="1" type="ORF">JIV24_10290</name>
</gene>
<sequence>MAYLLDQQESLVSKISNPDVCLLKQGSIPHSSYAAELESWHQIIKKKLLNKSAKKTSNKKLSGLIRFYQSSITRLIDKLNNKNCSCSNLLHCHKKYLTPLISNLTESLVFINEQYKDFFDLESNLPKPCEDYHRDIINNRIKTIIQNLSQTSISPRLLHIMLHPLMDFTNCKKTAYTFNDKHFLYKWLQHLEDNWIFVFDAECHSEELIKQLIEWNLNSPETIDFFVEFITEKYRMEETKEDQLSTLRYFQKCFKQHVIINKQGYLPDGPTLKESLTNWVEQEIIFINDTCHINERKKVAVIDDSVK</sequence>
<evidence type="ECO:0000313" key="2">
    <source>
        <dbReference type="Proteomes" id="UP000605676"/>
    </source>
</evidence>
<protein>
    <submittedName>
        <fullName evidence="1">Uncharacterized protein</fullName>
    </submittedName>
</protein>
<keyword evidence="2" id="KW-1185">Reference proteome</keyword>
<proteinExistence type="predicted"/>
<reference evidence="1 2" key="1">
    <citation type="submission" date="2021-01" db="EMBL/GenBank/DDBJ databases">
        <title>Carboxyliciviraga sp.nov., isolated from coastal sediments.</title>
        <authorList>
            <person name="Lu D."/>
            <person name="Zhang T."/>
        </authorList>
    </citation>
    <scope>NUCLEOTIDE SEQUENCE [LARGE SCALE GENOMIC DNA]</scope>
    <source>
        <strain evidence="1 2">N1Y132</strain>
    </source>
</reference>
<name>A0ABS1HJ66_9BACT</name>
<accession>A0ABS1HJ66</accession>
<organism evidence="1 2">
    <name type="scientific">Carboxylicivirga marina</name>
    <dbReference type="NCBI Taxonomy" id="2800988"/>
    <lineage>
        <taxon>Bacteria</taxon>
        <taxon>Pseudomonadati</taxon>
        <taxon>Bacteroidota</taxon>
        <taxon>Bacteroidia</taxon>
        <taxon>Marinilabiliales</taxon>
        <taxon>Marinilabiliaceae</taxon>
        <taxon>Carboxylicivirga</taxon>
    </lineage>
</organism>
<dbReference type="Proteomes" id="UP000605676">
    <property type="component" value="Unassembled WGS sequence"/>
</dbReference>
<dbReference type="EMBL" id="JAENRR010000020">
    <property type="protein sequence ID" value="MBK3517719.1"/>
    <property type="molecule type" value="Genomic_DNA"/>
</dbReference>
<evidence type="ECO:0000313" key="1">
    <source>
        <dbReference type="EMBL" id="MBK3517719.1"/>
    </source>
</evidence>
<comment type="caution">
    <text evidence="1">The sequence shown here is derived from an EMBL/GenBank/DDBJ whole genome shotgun (WGS) entry which is preliminary data.</text>
</comment>